<dbReference type="AlphaFoldDB" id="A0AAD7BD10"/>
<name>A0AAD7BD10_9AGAR</name>
<comment type="caution">
    <text evidence="2">The sequence shown here is derived from an EMBL/GenBank/DDBJ whole genome shotgun (WGS) entry which is preliminary data.</text>
</comment>
<feature type="transmembrane region" description="Helical" evidence="1">
    <location>
        <begin position="35"/>
        <end position="54"/>
    </location>
</feature>
<keyword evidence="1" id="KW-0472">Membrane</keyword>
<proteinExistence type="predicted"/>
<keyword evidence="3" id="KW-1185">Reference proteome</keyword>
<keyword evidence="1" id="KW-1133">Transmembrane helix</keyword>
<accession>A0AAD7BD10</accession>
<gene>
    <name evidence="2" type="ORF">FB45DRAFT_214519</name>
</gene>
<keyword evidence="1" id="KW-0812">Transmembrane</keyword>
<feature type="transmembrane region" description="Helical" evidence="1">
    <location>
        <begin position="142"/>
        <end position="167"/>
    </location>
</feature>
<evidence type="ECO:0000313" key="2">
    <source>
        <dbReference type="EMBL" id="KAJ7617767.1"/>
    </source>
</evidence>
<organism evidence="2 3">
    <name type="scientific">Roridomyces roridus</name>
    <dbReference type="NCBI Taxonomy" id="1738132"/>
    <lineage>
        <taxon>Eukaryota</taxon>
        <taxon>Fungi</taxon>
        <taxon>Dikarya</taxon>
        <taxon>Basidiomycota</taxon>
        <taxon>Agaricomycotina</taxon>
        <taxon>Agaricomycetes</taxon>
        <taxon>Agaricomycetidae</taxon>
        <taxon>Agaricales</taxon>
        <taxon>Marasmiineae</taxon>
        <taxon>Mycenaceae</taxon>
        <taxon>Roridomyces</taxon>
    </lineage>
</organism>
<feature type="transmembrane region" description="Helical" evidence="1">
    <location>
        <begin position="6"/>
        <end position="23"/>
    </location>
</feature>
<reference evidence="2" key="1">
    <citation type="submission" date="2023-03" db="EMBL/GenBank/DDBJ databases">
        <title>Massive genome expansion in bonnet fungi (Mycena s.s.) driven by repeated elements and novel gene families across ecological guilds.</title>
        <authorList>
            <consortium name="Lawrence Berkeley National Laboratory"/>
            <person name="Harder C.B."/>
            <person name="Miyauchi S."/>
            <person name="Viragh M."/>
            <person name="Kuo A."/>
            <person name="Thoen E."/>
            <person name="Andreopoulos B."/>
            <person name="Lu D."/>
            <person name="Skrede I."/>
            <person name="Drula E."/>
            <person name="Henrissat B."/>
            <person name="Morin E."/>
            <person name="Kohler A."/>
            <person name="Barry K."/>
            <person name="LaButti K."/>
            <person name="Morin E."/>
            <person name="Salamov A."/>
            <person name="Lipzen A."/>
            <person name="Mereny Z."/>
            <person name="Hegedus B."/>
            <person name="Baldrian P."/>
            <person name="Stursova M."/>
            <person name="Weitz H."/>
            <person name="Taylor A."/>
            <person name="Grigoriev I.V."/>
            <person name="Nagy L.G."/>
            <person name="Martin F."/>
            <person name="Kauserud H."/>
        </authorList>
    </citation>
    <scope>NUCLEOTIDE SEQUENCE</scope>
    <source>
        <strain evidence="2">9284</strain>
    </source>
</reference>
<dbReference type="Proteomes" id="UP001221142">
    <property type="component" value="Unassembled WGS sequence"/>
</dbReference>
<sequence length="228" mass="25918">MFLCMFHLIWGPPLLIFHRLVVTDRPIPGLATFDLFVVLWEIGVIGGLALPMVVDFTKAAESLDYENNWLWSTQVLVITAISLLTSSAILRVATMIKSPTKFYRQPFALLGGCHKTSPEYTPMRMLLNRSLARPLVSGESRFIVFGRVIILCCITLLVPAAGVYYVVFLPLHTQVYIRELVQVPNEIDRWGFIILMVRREFLLPRCYELRPAGQLYSESLSVQQFVPG</sequence>
<evidence type="ECO:0000313" key="3">
    <source>
        <dbReference type="Proteomes" id="UP001221142"/>
    </source>
</evidence>
<feature type="transmembrane region" description="Helical" evidence="1">
    <location>
        <begin position="74"/>
        <end position="94"/>
    </location>
</feature>
<evidence type="ECO:0000256" key="1">
    <source>
        <dbReference type="SAM" id="Phobius"/>
    </source>
</evidence>
<protein>
    <submittedName>
        <fullName evidence="2">Uncharacterized protein</fullName>
    </submittedName>
</protein>
<dbReference type="EMBL" id="JARKIF010000020">
    <property type="protein sequence ID" value="KAJ7617767.1"/>
    <property type="molecule type" value="Genomic_DNA"/>
</dbReference>